<dbReference type="EMBL" id="CM039437">
    <property type="protein sequence ID" value="KAI4306093.1"/>
    <property type="molecule type" value="Genomic_DNA"/>
</dbReference>
<name>A0ACB9L960_BAUVA</name>
<dbReference type="Proteomes" id="UP000828941">
    <property type="component" value="Chromosome 12"/>
</dbReference>
<keyword evidence="2" id="KW-1185">Reference proteome</keyword>
<evidence type="ECO:0000313" key="1">
    <source>
        <dbReference type="EMBL" id="KAI4306093.1"/>
    </source>
</evidence>
<proteinExistence type="predicted"/>
<evidence type="ECO:0000313" key="2">
    <source>
        <dbReference type="Proteomes" id="UP000828941"/>
    </source>
</evidence>
<sequence length="448" mass="47725">MGCRERVFFSEDETSSPSLCDALLFATMCIIGLPVDVHVKDGSVYSGIFHTASIDRDYGIVLKKARMTKKGKGKANVGKEDLIDTLLILSGDLVQVVAKGVVLPADGVGGNITGNDEAVVHTTFCSEVPTCEAEKTTGSLMDKKHTNQSRNKSHLNPLGNSLEIDSEKADEISLQKVKATSGSSINQRSKMEMTNPKGKLIIANRILSFLKKKSLIRITAPVPTMREFKLNPAAKIFSPSSMNTNSANPTFSTVANIAYVPSSSPVVPVAAIQPEVGFNTFVSRPSVPVKVAQYGNLPIGNGGSSPQFSQPIVGQLAHRAQPLRYAGHYNPVLAEPAYLQPSSPAAMVGRSGQLVYVHPVSQDLVHGATGISPVTARPLSNLNHVQFPKQQGAAVGQPMPLGVPPPVFATGQQPFALQNHIPLLQPTFPAVRPIPVPGSNGFYSPKFP</sequence>
<gene>
    <name evidence="1" type="ORF">L6164_029401</name>
</gene>
<protein>
    <submittedName>
        <fullName evidence="1">Uncharacterized protein</fullName>
    </submittedName>
</protein>
<organism evidence="1 2">
    <name type="scientific">Bauhinia variegata</name>
    <name type="common">Purple orchid tree</name>
    <name type="synonym">Phanera variegata</name>
    <dbReference type="NCBI Taxonomy" id="167791"/>
    <lineage>
        <taxon>Eukaryota</taxon>
        <taxon>Viridiplantae</taxon>
        <taxon>Streptophyta</taxon>
        <taxon>Embryophyta</taxon>
        <taxon>Tracheophyta</taxon>
        <taxon>Spermatophyta</taxon>
        <taxon>Magnoliopsida</taxon>
        <taxon>eudicotyledons</taxon>
        <taxon>Gunneridae</taxon>
        <taxon>Pentapetalae</taxon>
        <taxon>rosids</taxon>
        <taxon>fabids</taxon>
        <taxon>Fabales</taxon>
        <taxon>Fabaceae</taxon>
        <taxon>Cercidoideae</taxon>
        <taxon>Cercideae</taxon>
        <taxon>Bauhiniinae</taxon>
        <taxon>Bauhinia</taxon>
    </lineage>
</organism>
<comment type="caution">
    <text evidence="1">The sequence shown here is derived from an EMBL/GenBank/DDBJ whole genome shotgun (WGS) entry which is preliminary data.</text>
</comment>
<reference evidence="1 2" key="1">
    <citation type="journal article" date="2022" name="DNA Res.">
        <title>Chromosomal-level genome assembly of the orchid tree Bauhinia variegata (Leguminosae; Cercidoideae) supports the allotetraploid origin hypothesis of Bauhinia.</title>
        <authorList>
            <person name="Zhong Y."/>
            <person name="Chen Y."/>
            <person name="Zheng D."/>
            <person name="Pang J."/>
            <person name="Liu Y."/>
            <person name="Luo S."/>
            <person name="Meng S."/>
            <person name="Qian L."/>
            <person name="Wei D."/>
            <person name="Dai S."/>
            <person name="Zhou R."/>
        </authorList>
    </citation>
    <scope>NUCLEOTIDE SEQUENCE [LARGE SCALE GENOMIC DNA]</scope>
    <source>
        <strain evidence="1">BV-YZ2020</strain>
    </source>
</reference>
<accession>A0ACB9L960</accession>